<sequence length="576" mass="65278">MEKATLVAECPFCRDRGFDPAGRLTVFLNQDGPFHGYFRCHNRCVPGGFPLWFARLAAIEPAEAPGFDPEREYLHQGAEFPVVNINTEIKQYHDRLTDDLVRDFSAAGVGPQVLDELQIGYNGRYIVYPYFQTDGNCYAARCVFPDRPQDYFWHGDERFAVEEYQIFNIVDLLSCENGALFLCEGENNLLPLKQLGFPGIAVPYNLNFERLDSELFAHLRTLFIIMVNSGESETAARALAARVGYKVRLLQWPAGLPRGYSVWQMARDRGSGFRAAIAAMIQSAKTFSPFPAPQFEHQRFLRRLASEQGSAYAALQSGFCRLDAAIGGIHGINVVGGAPKVGKSMFMIQIATEMALRGIPVLYYDFENGRQKIYQRTLSRLSRMDASMMRRQQWTGPERERYDEACRRMRRMMTTLRVVNDRKLTPELMRRHIDFLRHESSSEYTVVVVDSLHKLPFKDLSERRTGIDAWLRQLEAIRDELQVSFLVISELTRGGDGSYREEPHLGVFKGSGDIEYSADNAMVLYPGDVHQDPAAAGERSNTLWLVASREHSPGPVASYALDYPYWGFVEEGGSCD</sequence>
<reference evidence="2 3" key="1">
    <citation type="submission" date="2020-08" db="EMBL/GenBank/DDBJ databases">
        <title>Genomic Encyclopedia of Type Strains, Phase IV (KMG-IV): sequencing the most valuable type-strain genomes for metagenomic binning, comparative biology and taxonomic classification.</title>
        <authorList>
            <person name="Goeker M."/>
        </authorList>
    </citation>
    <scope>NUCLEOTIDE SEQUENCE [LARGE SCALE GENOMIC DNA]</scope>
    <source>
        <strain evidence="2 3">DSM 28570</strain>
    </source>
</reference>
<comment type="caution">
    <text evidence="2">The sequence shown here is derived from an EMBL/GenBank/DDBJ whole genome shotgun (WGS) entry which is preliminary data.</text>
</comment>
<dbReference type="AlphaFoldDB" id="A0A840UWK6"/>
<gene>
    <name evidence="2" type="ORF">HNQ81_001528</name>
</gene>
<dbReference type="RefSeq" id="WP_240191832.1">
    <property type="nucleotide sequence ID" value="NZ_JACHEO010000006.1"/>
</dbReference>
<proteinExistence type="predicted"/>
<dbReference type="InterPro" id="IPR027417">
    <property type="entry name" value="P-loop_NTPase"/>
</dbReference>
<evidence type="ECO:0000259" key="1">
    <source>
        <dbReference type="PROSITE" id="PS51199"/>
    </source>
</evidence>
<dbReference type="SUPFAM" id="SSF52540">
    <property type="entry name" value="P-loop containing nucleoside triphosphate hydrolases"/>
    <property type="match status" value="1"/>
</dbReference>
<feature type="domain" description="SF4 helicase" evidence="1">
    <location>
        <begin position="308"/>
        <end position="575"/>
    </location>
</feature>
<dbReference type="InterPro" id="IPR007694">
    <property type="entry name" value="DNA_helicase_DnaB-like_C"/>
</dbReference>
<dbReference type="PROSITE" id="PS51199">
    <property type="entry name" value="SF4_HELICASE"/>
    <property type="match status" value="1"/>
</dbReference>
<dbReference type="PANTHER" id="PTHR30153">
    <property type="entry name" value="REPLICATIVE DNA HELICASE DNAB"/>
    <property type="match status" value="1"/>
</dbReference>
<accession>A0A840UWK6</accession>
<name>A0A840UWK6_9BACT</name>
<keyword evidence="3" id="KW-1185">Reference proteome</keyword>
<dbReference type="PANTHER" id="PTHR30153:SF2">
    <property type="entry name" value="REPLICATIVE DNA HELICASE"/>
    <property type="match status" value="1"/>
</dbReference>
<dbReference type="GO" id="GO:0006260">
    <property type="term" value="P:DNA replication"/>
    <property type="evidence" value="ECO:0007669"/>
    <property type="project" value="InterPro"/>
</dbReference>
<dbReference type="EMBL" id="JACHEO010000006">
    <property type="protein sequence ID" value="MBB5347804.1"/>
    <property type="molecule type" value="Genomic_DNA"/>
</dbReference>
<evidence type="ECO:0000313" key="3">
    <source>
        <dbReference type="Proteomes" id="UP000539642"/>
    </source>
</evidence>
<protein>
    <recommendedName>
        <fullName evidence="1">SF4 helicase domain-containing protein</fullName>
    </recommendedName>
</protein>
<organism evidence="2 3">
    <name type="scientific">Desulfoprunum benzoelyticum</name>
    <dbReference type="NCBI Taxonomy" id="1506996"/>
    <lineage>
        <taxon>Bacteria</taxon>
        <taxon>Pseudomonadati</taxon>
        <taxon>Thermodesulfobacteriota</taxon>
        <taxon>Desulfobulbia</taxon>
        <taxon>Desulfobulbales</taxon>
        <taxon>Desulfobulbaceae</taxon>
        <taxon>Desulfoprunum</taxon>
    </lineage>
</organism>
<evidence type="ECO:0000313" key="2">
    <source>
        <dbReference type="EMBL" id="MBB5347804.1"/>
    </source>
</evidence>
<dbReference type="GO" id="GO:0005524">
    <property type="term" value="F:ATP binding"/>
    <property type="evidence" value="ECO:0007669"/>
    <property type="project" value="InterPro"/>
</dbReference>
<dbReference type="Pfam" id="PF03796">
    <property type="entry name" value="DnaB_C"/>
    <property type="match status" value="1"/>
</dbReference>
<dbReference type="GO" id="GO:0003678">
    <property type="term" value="F:DNA helicase activity"/>
    <property type="evidence" value="ECO:0007669"/>
    <property type="project" value="InterPro"/>
</dbReference>
<dbReference type="Gene3D" id="3.40.50.300">
    <property type="entry name" value="P-loop containing nucleotide triphosphate hydrolases"/>
    <property type="match status" value="1"/>
</dbReference>
<dbReference type="Proteomes" id="UP000539642">
    <property type="component" value="Unassembled WGS sequence"/>
</dbReference>
<dbReference type="GO" id="GO:0005829">
    <property type="term" value="C:cytosol"/>
    <property type="evidence" value="ECO:0007669"/>
    <property type="project" value="TreeGrafter"/>
</dbReference>